<dbReference type="Pfam" id="PF02229">
    <property type="entry name" value="PC4"/>
    <property type="match status" value="1"/>
</dbReference>
<keyword evidence="3" id="KW-1185">Reference proteome</keyword>
<dbReference type="Gene3D" id="2.30.31.70">
    <property type="match status" value="1"/>
</dbReference>
<evidence type="ECO:0000313" key="3">
    <source>
        <dbReference type="Proteomes" id="UP001232245"/>
    </source>
</evidence>
<evidence type="ECO:0000259" key="1">
    <source>
        <dbReference type="Pfam" id="PF02229"/>
    </source>
</evidence>
<dbReference type="InterPro" id="IPR003173">
    <property type="entry name" value="PC4_C"/>
</dbReference>
<sequence>MANIKFEIIEKIGTVSEGAKGWKKELNLISWNEREPKYDLRDWDEANEKMGKGVTLTKEELIRLKEILNGLDLA</sequence>
<dbReference type="PIRSF" id="PIRSF037246">
    <property type="entry name" value="UCP037246"/>
    <property type="match status" value="1"/>
</dbReference>
<reference evidence="2 3" key="1">
    <citation type="submission" date="2023-07" db="EMBL/GenBank/DDBJ databases">
        <title>Genomic Encyclopedia of Type Strains, Phase IV (KMG-IV): sequencing the most valuable type-strain genomes for metagenomic binning, comparative biology and taxonomic classification.</title>
        <authorList>
            <person name="Goeker M."/>
        </authorList>
    </citation>
    <scope>NUCLEOTIDE SEQUENCE [LARGE SCALE GENOMIC DNA]</scope>
    <source>
        <strain evidence="2 3">DSM 17723</strain>
    </source>
</reference>
<protein>
    <recommendedName>
        <fullName evidence="1">Transcriptional coactivator p15 (PC4) C-terminal domain-containing protein</fullName>
    </recommendedName>
</protein>
<evidence type="ECO:0000313" key="2">
    <source>
        <dbReference type="EMBL" id="MDQ0226013.1"/>
    </source>
</evidence>
<dbReference type="EMBL" id="JAUSTZ010000003">
    <property type="protein sequence ID" value="MDQ0226013.1"/>
    <property type="molecule type" value="Genomic_DNA"/>
</dbReference>
<dbReference type="InterPro" id="IPR017154">
    <property type="entry name" value="PC4-like"/>
</dbReference>
<proteinExistence type="predicted"/>
<dbReference type="Proteomes" id="UP001232245">
    <property type="component" value="Unassembled WGS sequence"/>
</dbReference>
<organism evidence="2 3">
    <name type="scientific">Metabacillus niabensis</name>
    <dbReference type="NCBI Taxonomy" id="324854"/>
    <lineage>
        <taxon>Bacteria</taxon>
        <taxon>Bacillati</taxon>
        <taxon>Bacillota</taxon>
        <taxon>Bacilli</taxon>
        <taxon>Bacillales</taxon>
        <taxon>Bacillaceae</taxon>
        <taxon>Metabacillus</taxon>
    </lineage>
</organism>
<dbReference type="RefSeq" id="WP_095302461.1">
    <property type="nucleotide sequence ID" value="NZ_CADEPK010000075.1"/>
</dbReference>
<accession>A0ABT9Z187</accession>
<gene>
    <name evidence="2" type="ORF">J2S02_002357</name>
</gene>
<comment type="caution">
    <text evidence="2">The sequence shown here is derived from an EMBL/GenBank/DDBJ whole genome shotgun (WGS) entry which is preliminary data.</text>
</comment>
<name>A0ABT9Z187_9BACI</name>
<feature type="domain" description="Transcriptional coactivator p15 (PC4) C-terminal" evidence="1">
    <location>
        <begin position="20"/>
        <end position="67"/>
    </location>
</feature>